<evidence type="ECO:0000313" key="2">
    <source>
        <dbReference type="EMBL" id="EDO34475.1"/>
    </source>
</evidence>
<keyword evidence="3" id="KW-1185">Reference proteome</keyword>
<dbReference type="Gene3D" id="3.60.40.10">
    <property type="entry name" value="PPM-type phosphatase domain"/>
    <property type="match status" value="1"/>
</dbReference>
<dbReference type="AlphaFoldDB" id="A7SP69"/>
<dbReference type="InParanoid" id="A7SP69"/>
<dbReference type="Pfam" id="PF13672">
    <property type="entry name" value="PP2C_2"/>
    <property type="match status" value="1"/>
</dbReference>
<dbReference type="EMBL" id="DS469729">
    <property type="protein sequence ID" value="EDO34475.1"/>
    <property type="molecule type" value="Genomic_DNA"/>
</dbReference>
<dbReference type="OrthoDB" id="2556847at2759"/>
<dbReference type="PhylomeDB" id="A7SP69"/>
<proteinExistence type="predicted"/>
<dbReference type="SMART" id="SM00332">
    <property type="entry name" value="PP2Cc"/>
    <property type="match status" value="1"/>
</dbReference>
<name>A7SP69_NEMVE</name>
<feature type="non-terminal residue" evidence="2">
    <location>
        <position position="229"/>
    </location>
</feature>
<dbReference type="Proteomes" id="UP000001593">
    <property type="component" value="Unassembled WGS sequence"/>
</dbReference>
<dbReference type="OMA" id="PMKSAYS"/>
<feature type="non-terminal residue" evidence="2">
    <location>
        <position position="1"/>
    </location>
</feature>
<evidence type="ECO:0000259" key="1">
    <source>
        <dbReference type="PROSITE" id="PS51746"/>
    </source>
</evidence>
<gene>
    <name evidence="2" type="ORF">NEMVEDRAFT_v1g125727</name>
</gene>
<organism evidence="2 3">
    <name type="scientific">Nematostella vectensis</name>
    <name type="common">Starlet sea anemone</name>
    <dbReference type="NCBI Taxonomy" id="45351"/>
    <lineage>
        <taxon>Eukaryota</taxon>
        <taxon>Metazoa</taxon>
        <taxon>Cnidaria</taxon>
        <taxon>Anthozoa</taxon>
        <taxon>Hexacorallia</taxon>
        <taxon>Actiniaria</taxon>
        <taxon>Edwardsiidae</taxon>
        <taxon>Nematostella</taxon>
    </lineage>
</organism>
<dbReference type="PROSITE" id="PS51746">
    <property type="entry name" value="PPM_2"/>
    <property type="match status" value="1"/>
</dbReference>
<dbReference type="PANTHER" id="PTHR21586">
    <property type="entry name" value="TIPA"/>
    <property type="match status" value="1"/>
</dbReference>
<dbReference type="eggNOG" id="ENOG502QTP9">
    <property type="taxonomic scope" value="Eukaryota"/>
</dbReference>
<reference evidence="2 3" key="1">
    <citation type="journal article" date="2007" name="Science">
        <title>Sea anemone genome reveals ancestral eumetazoan gene repertoire and genomic organization.</title>
        <authorList>
            <person name="Putnam N.H."/>
            <person name="Srivastava M."/>
            <person name="Hellsten U."/>
            <person name="Dirks B."/>
            <person name="Chapman J."/>
            <person name="Salamov A."/>
            <person name="Terry A."/>
            <person name="Shapiro H."/>
            <person name="Lindquist E."/>
            <person name="Kapitonov V.V."/>
            <person name="Jurka J."/>
            <person name="Genikhovich G."/>
            <person name="Grigoriev I.V."/>
            <person name="Lucas S.M."/>
            <person name="Steele R.E."/>
            <person name="Finnerty J.R."/>
            <person name="Technau U."/>
            <person name="Martindale M.Q."/>
            <person name="Rokhsar D.S."/>
        </authorList>
    </citation>
    <scope>NUCLEOTIDE SEQUENCE [LARGE SCALE GENOMIC DNA]</scope>
    <source>
        <strain evidence="3">CH2 X CH6</strain>
    </source>
</reference>
<dbReference type="HOGENOM" id="CLU_1212426_0_0_1"/>
<dbReference type="InterPro" id="IPR001932">
    <property type="entry name" value="PPM-type_phosphatase-like_dom"/>
</dbReference>
<accession>A7SP69</accession>
<evidence type="ECO:0000313" key="3">
    <source>
        <dbReference type="Proteomes" id="UP000001593"/>
    </source>
</evidence>
<feature type="domain" description="PPM-type phosphatase" evidence="1">
    <location>
        <begin position="15"/>
        <end position="229"/>
    </location>
</feature>
<dbReference type="InterPro" id="IPR053287">
    <property type="entry name" value="PP2C-like_domain"/>
</dbReference>
<dbReference type="STRING" id="45351.A7SP69"/>
<dbReference type="SUPFAM" id="SSF81606">
    <property type="entry name" value="PP2C-like"/>
    <property type="match status" value="1"/>
</dbReference>
<sequence length="229" mass="24736">LSEWRKRHDRACGIGISLYELDPLTNLCAGEPVADVFAVVARPNNCIISLADGVSWGTKSRLAARSAVAGSVQYLNQYLFTASNTHDVFNLLLKSFEFAQSCIIKNSATMTTLCTAVVAELEGTNQWGLCVLNVGDSLAFVYNKNNGVREITIGSHCEQRDMRCPGGSLGPVDGYNPDLENMTFSYTTVTTGDIVFLTSDGVSDNFDPVVSHCDHCQGPMKSAYSADSL</sequence>
<dbReference type="PANTHER" id="PTHR21586:SF0">
    <property type="entry name" value="PP2C-LIKE DOMAIN-CONTAINING PROTEIN CG9801"/>
    <property type="match status" value="1"/>
</dbReference>
<dbReference type="KEGG" id="nve:5505827"/>
<protein>
    <recommendedName>
        <fullName evidence="1">PPM-type phosphatase domain-containing protein</fullName>
    </recommendedName>
</protein>
<dbReference type="InterPro" id="IPR036457">
    <property type="entry name" value="PPM-type-like_dom_sf"/>
</dbReference>